<dbReference type="Pfam" id="PF03691">
    <property type="entry name" value="UPF0167"/>
    <property type="match status" value="1"/>
</dbReference>
<evidence type="ECO:0000313" key="2">
    <source>
        <dbReference type="EMBL" id="QNN60518.1"/>
    </source>
</evidence>
<protein>
    <submittedName>
        <fullName evidence="2">CbrC family protein</fullName>
    </submittedName>
</protein>
<comment type="similarity">
    <text evidence="1">Belongs to the UPF0167 family.</text>
</comment>
<dbReference type="KEGG" id="eio:H9L01_09120"/>
<dbReference type="EMBL" id="CP060715">
    <property type="protein sequence ID" value="QNN60518.1"/>
    <property type="molecule type" value="Genomic_DNA"/>
</dbReference>
<reference evidence="2 3" key="1">
    <citation type="submission" date="2020-08" db="EMBL/GenBank/DDBJ databases">
        <title>Genome sequence of Erysipelothrix inopinata DSM 15511T.</title>
        <authorList>
            <person name="Hyun D.-W."/>
            <person name="Bae J.-W."/>
        </authorList>
    </citation>
    <scope>NUCLEOTIDE SEQUENCE [LARGE SCALE GENOMIC DNA]</scope>
    <source>
        <strain evidence="2 3">DSM 15511</strain>
    </source>
</reference>
<evidence type="ECO:0000256" key="1">
    <source>
        <dbReference type="ARBA" id="ARBA00008525"/>
    </source>
</evidence>
<evidence type="ECO:0000313" key="3">
    <source>
        <dbReference type="Proteomes" id="UP000515928"/>
    </source>
</evidence>
<dbReference type="RefSeq" id="WP_187533646.1">
    <property type="nucleotide sequence ID" value="NZ_CBCSHU010000010.1"/>
</dbReference>
<gene>
    <name evidence="2" type="ORF">H9L01_09120</name>
</gene>
<dbReference type="Proteomes" id="UP000515928">
    <property type="component" value="Chromosome"/>
</dbReference>
<dbReference type="InterPro" id="IPR005363">
    <property type="entry name" value="UPF0167"/>
</dbReference>
<accession>A0A7G9RY43</accession>
<proteinExistence type="inferred from homology"/>
<dbReference type="AlphaFoldDB" id="A0A7G9RY43"/>
<organism evidence="2 3">
    <name type="scientific">Erysipelothrix inopinata</name>
    <dbReference type="NCBI Taxonomy" id="225084"/>
    <lineage>
        <taxon>Bacteria</taxon>
        <taxon>Bacillati</taxon>
        <taxon>Bacillota</taxon>
        <taxon>Erysipelotrichia</taxon>
        <taxon>Erysipelotrichales</taxon>
        <taxon>Erysipelotrichaceae</taxon>
        <taxon>Erysipelothrix</taxon>
    </lineage>
</organism>
<name>A0A7G9RY43_9FIRM</name>
<sequence length="279" mass="32457">MTFQNRYLELVKELETHSPKVDVYYELSRLKDELELDGTDNDTLNNTYLSLKMYHSAYKLLGKTINKQDTSNMKTYTKIAGLNKNYGNLLSKYIETEEEIKNKNLRYQIPTFKYHPNPLRTGAFEILDESEVCPACTKETMVIYSSMPYCIENVEHICPGCIADGTAALKYKATFSQSAESNELIDKEKYSELFERTPGYISWQGENWLTCCDDYCAYLGTVGTEELEDMDIADEVIEAYERRNEYEDIRPYLTKDGHLCGYLFRCLKCHKYHLWVDAS</sequence>
<keyword evidence="3" id="KW-1185">Reference proteome</keyword>